<keyword evidence="4" id="KW-1185">Reference proteome</keyword>
<keyword evidence="1" id="KW-1133">Transmembrane helix</keyword>
<evidence type="ECO:0000313" key="3">
    <source>
        <dbReference type="EMBL" id="KAG7299527.1"/>
    </source>
</evidence>
<organism evidence="3 4">
    <name type="scientific">Plutella xylostella</name>
    <name type="common">Diamondback moth</name>
    <name type="synonym">Plutella maculipennis</name>
    <dbReference type="NCBI Taxonomy" id="51655"/>
    <lineage>
        <taxon>Eukaryota</taxon>
        <taxon>Metazoa</taxon>
        <taxon>Ecdysozoa</taxon>
        <taxon>Arthropoda</taxon>
        <taxon>Hexapoda</taxon>
        <taxon>Insecta</taxon>
        <taxon>Pterygota</taxon>
        <taxon>Neoptera</taxon>
        <taxon>Endopterygota</taxon>
        <taxon>Lepidoptera</taxon>
        <taxon>Glossata</taxon>
        <taxon>Ditrysia</taxon>
        <taxon>Yponomeutoidea</taxon>
        <taxon>Plutellidae</taxon>
        <taxon>Plutella</taxon>
    </lineage>
</organism>
<feature type="transmembrane region" description="Helical" evidence="1">
    <location>
        <begin position="251"/>
        <end position="274"/>
    </location>
</feature>
<keyword evidence="1" id="KW-0812">Transmembrane</keyword>
<dbReference type="EMBL" id="JAHIBW010000022">
    <property type="protein sequence ID" value="KAG7299527.1"/>
    <property type="molecule type" value="Genomic_DNA"/>
</dbReference>
<keyword evidence="2" id="KW-0732">Signal</keyword>
<proteinExistence type="predicted"/>
<reference evidence="3 4" key="1">
    <citation type="submission" date="2021-06" db="EMBL/GenBank/DDBJ databases">
        <title>A haploid diamondback moth (Plutella xylostella L.) genome assembly resolves 31 chromosomes and identifies a diamide resistance mutation.</title>
        <authorList>
            <person name="Ward C.M."/>
            <person name="Perry K.D."/>
            <person name="Baker G."/>
            <person name="Powis K."/>
            <person name="Heckel D.G."/>
            <person name="Baxter S.W."/>
        </authorList>
    </citation>
    <scope>NUCLEOTIDE SEQUENCE [LARGE SCALE GENOMIC DNA]</scope>
    <source>
        <strain evidence="3 4">LV</strain>
        <tissue evidence="3">Single pupa</tissue>
    </source>
</reference>
<name>A0ABQ7Q2T2_PLUXY</name>
<dbReference type="Proteomes" id="UP000823941">
    <property type="component" value="Chromosome 22"/>
</dbReference>
<feature type="chain" id="PRO_5045867870" description="Chloride channel CLIC-like protein 1" evidence="2">
    <location>
        <begin position="19"/>
        <end position="436"/>
    </location>
</feature>
<comment type="caution">
    <text evidence="3">The sequence shown here is derived from an EMBL/GenBank/DDBJ whole genome shotgun (WGS) entry which is preliminary data.</text>
</comment>
<feature type="transmembrane region" description="Helical" evidence="1">
    <location>
        <begin position="157"/>
        <end position="177"/>
    </location>
</feature>
<evidence type="ECO:0000256" key="1">
    <source>
        <dbReference type="SAM" id="Phobius"/>
    </source>
</evidence>
<evidence type="ECO:0000256" key="2">
    <source>
        <dbReference type="SAM" id="SignalP"/>
    </source>
</evidence>
<gene>
    <name evidence="3" type="ORF">JYU34_016490</name>
</gene>
<feature type="transmembrane region" description="Helical" evidence="1">
    <location>
        <begin position="286"/>
        <end position="311"/>
    </location>
</feature>
<feature type="signal peptide" evidence="2">
    <location>
        <begin position="1"/>
        <end position="18"/>
    </location>
</feature>
<keyword evidence="1" id="KW-0472">Membrane</keyword>
<sequence>MRFTILIFLMLCWKYIKCDQNGPDPWDYKITETAVDKNIDHVPPDLRIPSKRRELRVASTVNNSDWFYKRLLAILLKGGKFKKNDGGYVDVIIQMQFPEAHWSILNEYLTNNNAFSEDMFRKSIGYVQEAIIKPSVTETLVQAWTDYVHFYLVEYKMHITLFFGALGILWMACIVWTRISHKHIFILIMVGLYLYEVFVSYKEAEQQEYDRFLSSVNTCKWYFWSSSCHVPAPDPLVFIKHMHPLKIAMRIFTLFVSEPMLAISATITTMLHGITDGLWFPLDKIVYGLLVVIMNGLLVIFLLLVLFNFILNIPFNLSFAGLLNIGFPQRVRNVYNLLPKSTPSSEQGDRISGANLDKLLNVCAQAINNNHTGSTIKQQAIASYRAKVNKIEGGMKKSASTGRLCDLAQEHQSLVPIYRNNVKKTKSRKEMGAGDS</sequence>
<protein>
    <recommendedName>
        <fullName evidence="5">Chloride channel CLIC-like protein 1</fullName>
    </recommendedName>
</protein>
<evidence type="ECO:0008006" key="5">
    <source>
        <dbReference type="Google" id="ProtNLM"/>
    </source>
</evidence>
<evidence type="ECO:0000313" key="4">
    <source>
        <dbReference type="Proteomes" id="UP000823941"/>
    </source>
</evidence>
<feature type="transmembrane region" description="Helical" evidence="1">
    <location>
        <begin position="184"/>
        <end position="201"/>
    </location>
</feature>
<accession>A0ABQ7Q2T2</accession>